<accession>A0A0D1KKJ2</accession>
<name>A0A0D1KKJ2_9LACO</name>
<dbReference type="AlphaFoldDB" id="A0A0D1KKJ2"/>
<dbReference type="PATRIC" id="fig|137591.24.peg.650"/>
<evidence type="ECO:0000313" key="2">
    <source>
        <dbReference type="Proteomes" id="UP000032289"/>
    </source>
</evidence>
<organism evidence="1 2">
    <name type="scientific">Weissella cibaria</name>
    <dbReference type="NCBI Taxonomy" id="137591"/>
    <lineage>
        <taxon>Bacteria</taxon>
        <taxon>Bacillati</taxon>
        <taxon>Bacillota</taxon>
        <taxon>Bacilli</taxon>
        <taxon>Lactobacillales</taxon>
        <taxon>Lactobacillaceae</taxon>
        <taxon>Weissella</taxon>
    </lineage>
</organism>
<protein>
    <submittedName>
        <fullName evidence="1">Uncharacterized protein</fullName>
    </submittedName>
</protein>
<dbReference type="Proteomes" id="UP000032289">
    <property type="component" value="Unassembled WGS sequence"/>
</dbReference>
<comment type="caution">
    <text evidence="1">The sequence shown here is derived from an EMBL/GenBank/DDBJ whole genome shotgun (WGS) entry which is preliminary data.</text>
</comment>
<evidence type="ECO:0000313" key="1">
    <source>
        <dbReference type="EMBL" id="KIU25154.1"/>
    </source>
</evidence>
<proteinExistence type="predicted"/>
<dbReference type="EMBL" id="JWHT01000014">
    <property type="protein sequence ID" value="KIU25154.1"/>
    <property type="molecule type" value="Genomic_DNA"/>
</dbReference>
<reference evidence="1 2" key="1">
    <citation type="journal article" date="2015" name="Microbiology (Mosc.)">
        <title>Genomics of the Weissella cibaria species with an examination of its metabolic traits.</title>
        <authorList>
            <person name="Lynch K.M."/>
            <person name="Lucid A."/>
            <person name="Arendt E.K."/>
            <person name="Sleator R.D."/>
            <person name="Lucey B."/>
            <person name="Coffey A."/>
        </authorList>
    </citation>
    <scope>NUCLEOTIDE SEQUENCE [LARGE SCALE GENOMIC DNA]</scope>
    <source>
        <strain evidence="1 2">AB3b</strain>
    </source>
</reference>
<gene>
    <name evidence="1" type="ORF">ab3b_00672</name>
</gene>
<sequence length="108" mass="12247">MWEQLDLFDQQLVVTEQKTVYFARPLTGTGLSSVGQFVSAVNESEILNGQIVTAIDKQLFVIENPIASTQMIPEKDIIQVTKTQQNLEQFLSDKLQASYPIIRILFDE</sequence>
<dbReference type="RefSeq" id="WP_043940851.1">
    <property type="nucleotide sequence ID" value="NZ_JWHT01000014.1"/>
</dbReference>